<evidence type="ECO:0000313" key="21">
    <source>
        <dbReference type="EMBL" id="CAB3786717.1"/>
    </source>
</evidence>
<evidence type="ECO:0000256" key="4">
    <source>
        <dbReference type="ARBA" id="ARBA00022553"/>
    </source>
</evidence>
<evidence type="ECO:0000256" key="16">
    <source>
        <dbReference type="ARBA" id="ARBA00048686"/>
    </source>
</evidence>
<evidence type="ECO:0000256" key="10">
    <source>
        <dbReference type="ARBA" id="ARBA00023160"/>
    </source>
</evidence>
<keyword evidence="3" id="KW-0444">Lipid biosynthesis</keyword>
<comment type="subcellular location">
    <subcellularLocation>
        <location evidence="1">Peroxisome</location>
    </subcellularLocation>
</comment>
<dbReference type="PANTHER" id="PTHR24317:SF7">
    <property type="entry name" value="PEROXISOMAL TRANS-2-ENOYL-COA REDUCTASE"/>
    <property type="match status" value="1"/>
</dbReference>
<evidence type="ECO:0000256" key="1">
    <source>
        <dbReference type="ARBA" id="ARBA00004275"/>
    </source>
</evidence>
<evidence type="ECO:0000256" key="11">
    <source>
        <dbReference type="ARBA" id="ARBA00037124"/>
    </source>
</evidence>
<evidence type="ECO:0000256" key="5">
    <source>
        <dbReference type="ARBA" id="ARBA00022832"/>
    </source>
</evidence>
<dbReference type="SUPFAM" id="SSF51735">
    <property type="entry name" value="NAD(P)-binding Rossmann-fold domains"/>
    <property type="match status" value="1"/>
</dbReference>
<evidence type="ECO:0000313" key="22">
    <source>
        <dbReference type="Proteomes" id="UP000494252"/>
    </source>
</evidence>
<dbReference type="PANTHER" id="PTHR24317">
    <property type="entry name" value="PEROXISOMAL TRANS-2-ENOYL-COA REDUCTASE"/>
    <property type="match status" value="1"/>
</dbReference>
<comment type="catalytic activity">
    <reaction evidence="20">
        <text>(2E)-octenoyl-CoA + NADPH + H(+) = octanoyl-CoA + NADP(+)</text>
        <dbReference type="Rhea" id="RHEA:44952"/>
        <dbReference type="ChEBI" id="CHEBI:15378"/>
        <dbReference type="ChEBI" id="CHEBI:57386"/>
        <dbReference type="ChEBI" id="CHEBI:57783"/>
        <dbReference type="ChEBI" id="CHEBI:58349"/>
        <dbReference type="ChEBI" id="CHEBI:62242"/>
    </reaction>
    <physiologicalReaction direction="left-to-right" evidence="20">
        <dbReference type="Rhea" id="RHEA:44953"/>
    </physiologicalReaction>
</comment>
<evidence type="ECO:0000256" key="9">
    <source>
        <dbReference type="ARBA" id="ARBA00023140"/>
    </source>
</evidence>
<keyword evidence="4" id="KW-0597">Phosphoprotein</keyword>
<sequence>MKKRYLSAVPMGRLGQPHEIAATIEFLLSEAAAFMTGQTLYVDGGASIGKLAF</sequence>
<dbReference type="EC" id="1.3.1.38" evidence="13"/>
<dbReference type="Pfam" id="PF13561">
    <property type="entry name" value="adh_short_C2"/>
    <property type="match status" value="1"/>
</dbReference>
<name>A0A6J5FX74_9BURK</name>
<evidence type="ECO:0000256" key="14">
    <source>
        <dbReference type="ARBA" id="ARBA00041063"/>
    </source>
</evidence>
<comment type="pathway">
    <text evidence="2">Lipid metabolism.</text>
</comment>
<proteinExistence type="predicted"/>
<keyword evidence="10" id="KW-0275">Fatty acid biosynthesis</keyword>
<evidence type="ECO:0000256" key="20">
    <source>
        <dbReference type="ARBA" id="ARBA00049559"/>
    </source>
</evidence>
<keyword evidence="6" id="KW-0521">NADP</keyword>
<dbReference type="Proteomes" id="UP000494252">
    <property type="component" value="Unassembled WGS sequence"/>
</dbReference>
<evidence type="ECO:0000256" key="17">
    <source>
        <dbReference type="ARBA" id="ARBA00049108"/>
    </source>
</evidence>
<comment type="catalytic activity">
    <reaction evidence="17">
        <text>(2E)-hexenoyl-CoA + NADPH + H(+) = hexanoyl-CoA + NADP(+)</text>
        <dbReference type="Rhea" id="RHEA:44956"/>
        <dbReference type="ChEBI" id="CHEBI:15378"/>
        <dbReference type="ChEBI" id="CHEBI:57783"/>
        <dbReference type="ChEBI" id="CHEBI:58349"/>
        <dbReference type="ChEBI" id="CHEBI:62077"/>
        <dbReference type="ChEBI" id="CHEBI:62620"/>
    </reaction>
    <physiologicalReaction direction="left-to-right" evidence="17">
        <dbReference type="Rhea" id="RHEA:44957"/>
    </physiologicalReaction>
</comment>
<dbReference type="InterPro" id="IPR036291">
    <property type="entry name" value="NAD(P)-bd_dom_sf"/>
</dbReference>
<evidence type="ECO:0000256" key="7">
    <source>
        <dbReference type="ARBA" id="ARBA00023002"/>
    </source>
</evidence>
<comment type="subunit">
    <text evidence="12">Interacts with PEX5, probably required to target it into peroxisomes.</text>
</comment>
<keyword evidence="7" id="KW-0560">Oxidoreductase</keyword>
<evidence type="ECO:0000256" key="2">
    <source>
        <dbReference type="ARBA" id="ARBA00005189"/>
    </source>
</evidence>
<comment type="catalytic activity">
    <reaction evidence="18">
        <text>a (2E)-enoyl-CoA + NADPH + H(+) = a 2,3-saturated acyl-CoA + NADP(+)</text>
        <dbReference type="Rhea" id="RHEA:33763"/>
        <dbReference type="ChEBI" id="CHEBI:15378"/>
        <dbReference type="ChEBI" id="CHEBI:57783"/>
        <dbReference type="ChEBI" id="CHEBI:58349"/>
        <dbReference type="ChEBI" id="CHEBI:58856"/>
        <dbReference type="ChEBI" id="CHEBI:65111"/>
        <dbReference type="EC" id="1.3.1.38"/>
    </reaction>
    <physiologicalReaction direction="left-to-right" evidence="18">
        <dbReference type="Rhea" id="RHEA:33764"/>
    </physiologicalReaction>
</comment>
<evidence type="ECO:0000256" key="13">
    <source>
        <dbReference type="ARBA" id="ARBA00038849"/>
    </source>
</evidence>
<gene>
    <name evidence="21" type="ORF">LMG27177_02063</name>
</gene>
<dbReference type="Gene3D" id="3.40.50.720">
    <property type="entry name" value="NAD(P)-binding Rossmann-like Domain"/>
    <property type="match status" value="1"/>
</dbReference>
<keyword evidence="5" id="KW-0276">Fatty acid metabolism</keyword>
<comment type="catalytic activity">
    <reaction evidence="16">
        <text>(2E)-tetradecenoyl-CoA + NADPH + H(+) = tetradecanoyl-CoA + NADP(+)</text>
        <dbReference type="Rhea" id="RHEA:44968"/>
        <dbReference type="ChEBI" id="CHEBI:15378"/>
        <dbReference type="ChEBI" id="CHEBI:57385"/>
        <dbReference type="ChEBI" id="CHEBI:57783"/>
        <dbReference type="ChEBI" id="CHEBI:58349"/>
        <dbReference type="ChEBI" id="CHEBI:61405"/>
    </reaction>
    <physiologicalReaction direction="left-to-right" evidence="16">
        <dbReference type="Rhea" id="RHEA:44969"/>
    </physiologicalReaction>
</comment>
<organism evidence="21 22">
    <name type="scientific">Paraburkholderia fynbosensis</name>
    <dbReference type="NCBI Taxonomy" id="1200993"/>
    <lineage>
        <taxon>Bacteria</taxon>
        <taxon>Pseudomonadati</taxon>
        <taxon>Pseudomonadota</taxon>
        <taxon>Betaproteobacteria</taxon>
        <taxon>Burkholderiales</taxon>
        <taxon>Burkholderiaceae</taxon>
        <taxon>Paraburkholderia</taxon>
    </lineage>
</organism>
<evidence type="ECO:0000256" key="18">
    <source>
        <dbReference type="ARBA" id="ARBA00049251"/>
    </source>
</evidence>
<dbReference type="GO" id="GO:0006633">
    <property type="term" value="P:fatty acid biosynthetic process"/>
    <property type="evidence" value="ECO:0007669"/>
    <property type="project" value="UniProtKB-KW"/>
</dbReference>
<comment type="catalytic activity">
    <reaction evidence="19">
        <text>(2E)-decenoyl-CoA + NADPH + H(+) = decanoyl-CoA + NADP(+)</text>
        <dbReference type="Rhea" id="RHEA:44960"/>
        <dbReference type="ChEBI" id="CHEBI:15378"/>
        <dbReference type="ChEBI" id="CHEBI:57783"/>
        <dbReference type="ChEBI" id="CHEBI:58349"/>
        <dbReference type="ChEBI" id="CHEBI:61406"/>
        <dbReference type="ChEBI" id="CHEBI:61430"/>
    </reaction>
    <physiologicalReaction direction="left-to-right" evidence="19">
        <dbReference type="Rhea" id="RHEA:44961"/>
    </physiologicalReaction>
</comment>
<evidence type="ECO:0000256" key="3">
    <source>
        <dbReference type="ARBA" id="ARBA00022516"/>
    </source>
</evidence>
<dbReference type="InterPro" id="IPR052388">
    <property type="entry name" value="Peroxisomal_t2-enoyl-CoA_red"/>
</dbReference>
<comment type="function">
    <text evidence="11">Participates in chain elongation of fatty acids. Catalyzes the reduction of trans-2-enoyl-CoAs of varying chain lengths from 6:1 to 16:1, having maximum activity with 10:1 CoA. Has no 2,4-dienoyl-CoA reductase activity.</text>
</comment>
<dbReference type="GO" id="GO:0019166">
    <property type="term" value="F:trans-2-enoyl-CoA reductase (NADPH) activity"/>
    <property type="evidence" value="ECO:0007669"/>
    <property type="project" value="UniProtKB-EC"/>
</dbReference>
<dbReference type="EMBL" id="CADIKI010000005">
    <property type="protein sequence ID" value="CAB3786717.1"/>
    <property type="molecule type" value="Genomic_DNA"/>
</dbReference>
<accession>A0A6J5FX74</accession>
<keyword evidence="22" id="KW-1185">Reference proteome</keyword>
<reference evidence="21 22" key="1">
    <citation type="submission" date="2020-04" db="EMBL/GenBank/DDBJ databases">
        <authorList>
            <person name="De Canck E."/>
        </authorList>
    </citation>
    <scope>NUCLEOTIDE SEQUENCE [LARGE SCALE GENOMIC DNA]</scope>
    <source>
        <strain evidence="21 22">LMG 27177</strain>
    </source>
</reference>
<protein>
    <recommendedName>
        <fullName evidence="14">Peroxisomal trans-2-enoyl-CoA reductase</fullName>
        <ecNumber evidence="13">1.3.1.38</ecNumber>
    </recommendedName>
</protein>
<dbReference type="AlphaFoldDB" id="A0A6J5FX74"/>
<evidence type="ECO:0000256" key="6">
    <source>
        <dbReference type="ARBA" id="ARBA00022857"/>
    </source>
</evidence>
<evidence type="ECO:0000256" key="8">
    <source>
        <dbReference type="ARBA" id="ARBA00023098"/>
    </source>
</evidence>
<dbReference type="InterPro" id="IPR002347">
    <property type="entry name" value="SDR_fam"/>
</dbReference>
<keyword evidence="9" id="KW-0576">Peroxisome</keyword>
<keyword evidence="8" id="KW-0443">Lipid metabolism</keyword>
<comment type="catalytic activity">
    <reaction evidence="15">
        <text>(2E)-dodecenoyl-CoA + NADPH + H(+) = dodecanoyl-CoA + NADP(+)</text>
        <dbReference type="Rhea" id="RHEA:44964"/>
        <dbReference type="ChEBI" id="CHEBI:15378"/>
        <dbReference type="ChEBI" id="CHEBI:57330"/>
        <dbReference type="ChEBI" id="CHEBI:57375"/>
        <dbReference type="ChEBI" id="CHEBI:57783"/>
        <dbReference type="ChEBI" id="CHEBI:58349"/>
    </reaction>
    <physiologicalReaction direction="left-to-right" evidence="15">
        <dbReference type="Rhea" id="RHEA:44965"/>
    </physiologicalReaction>
</comment>
<evidence type="ECO:0000256" key="15">
    <source>
        <dbReference type="ARBA" id="ARBA00047570"/>
    </source>
</evidence>
<evidence type="ECO:0000256" key="12">
    <source>
        <dbReference type="ARBA" id="ARBA00038622"/>
    </source>
</evidence>
<evidence type="ECO:0000256" key="19">
    <source>
        <dbReference type="ARBA" id="ARBA00049386"/>
    </source>
</evidence>